<dbReference type="OrthoDB" id="1884322at2"/>
<gene>
    <name evidence="3" type="ORF">SAMN04488132_10887</name>
</gene>
<feature type="domain" description="Beta-lactamase class A catalytic" evidence="2">
    <location>
        <begin position="73"/>
        <end position="347"/>
    </location>
</feature>
<keyword evidence="1" id="KW-0732">Signal</keyword>
<dbReference type="Proteomes" id="UP000190888">
    <property type="component" value="Unassembled WGS sequence"/>
</dbReference>
<proteinExistence type="predicted"/>
<accession>A0A1T4QEN5</accession>
<dbReference type="InterPro" id="IPR045155">
    <property type="entry name" value="Beta-lactam_cat"/>
</dbReference>
<dbReference type="GO" id="GO:0030655">
    <property type="term" value="P:beta-lactam antibiotic catabolic process"/>
    <property type="evidence" value="ECO:0007669"/>
    <property type="project" value="InterPro"/>
</dbReference>
<dbReference type="Pfam" id="PF13354">
    <property type="entry name" value="Beta-lactamase2"/>
    <property type="match status" value="1"/>
</dbReference>
<evidence type="ECO:0000313" key="3">
    <source>
        <dbReference type="EMBL" id="SKA02263.1"/>
    </source>
</evidence>
<dbReference type="GO" id="GO:0004185">
    <property type="term" value="F:serine-type carboxypeptidase activity"/>
    <property type="evidence" value="ECO:0007669"/>
    <property type="project" value="InterPro"/>
</dbReference>
<dbReference type="GO" id="GO:0008800">
    <property type="term" value="F:beta-lactamase activity"/>
    <property type="evidence" value="ECO:0007669"/>
    <property type="project" value="InterPro"/>
</dbReference>
<name>A0A1T4QEN5_9BACT</name>
<dbReference type="Gene3D" id="3.40.710.10">
    <property type="entry name" value="DD-peptidase/beta-lactamase superfamily"/>
    <property type="match status" value="1"/>
</dbReference>
<dbReference type="SUPFAM" id="SSF56601">
    <property type="entry name" value="beta-lactamase/transpeptidase-like"/>
    <property type="match status" value="1"/>
</dbReference>
<dbReference type="GO" id="GO:0006508">
    <property type="term" value="P:proteolysis"/>
    <property type="evidence" value="ECO:0007669"/>
    <property type="project" value="InterPro"/>
</dbReference>
<feature type="signal peptide" evidence="1">
    <location>
        <begin position="1"/>
        <end position="22"/>
    </location>
</feature>
<organism evidence="3 4">
    <name type="scientific">Sediminibacterium ginsengisoli</name>
    <dbReference type="NCBI Taxonomy" id="413434"/>
    <lineage>
        <taxon>Bacteria</taxon>
        <taxon>Pseudomonadati</taxon>
        <taxon>Bacteroidota</taxon>
        <taxon>Chitinophagia</taxon>
        <taxon>Chitinophagales</taxon>
        <taxon>Chitinophagaceae</taxon>
        <taxon>Sediminibacterium</taxon>
    </lineage>
</organism>
<dbReference type="RefSeq" id="WP_078832023.1">
    <property type="nucleotide sequence ID" value="NZ_FUWH01000008.1"/>
</dbReference>
<feature type="chain" id="PRO_5013182415" evidence="1">
    <location>
        <begin position="23"/>
        <end position="414"/>
    </location>
</feature>
<dbReference type="STRING" id="413434.SAMN04488132_10887"/>
<dbReference type="InterPro" id="IPR000667">
    <property type="entry name" value="Peptidase_S13"/>
</dbReference>
<evidence type="ECO:0000256" key="1">
    <source>
        <dbReference type="SAM" id="SignalP"/>
    </source>
</evidence>
<dbReference type="PRINTS" id="PR00922">
    <property type="entry name" value="DADACBPTASE3"/>
</dbReference>
<protein>
    <submittedName>
        <fullName evidence="3">Beta-lactamase enzyme family protein</fullName>
    </submittedName>
</protein>
<reference evidence="3 4" key="1">
    <citation type="submission" date="2017-02" db="EMBL/GenBank/DDBJ databases">
        <authorList>
            <person name="Peterson S.W."/>
        </authorList>
    </citation>
    <scope>NUCLEOTIDE SEQUENCE [LARGE SCALE GENOMIC DNA]</scope>
    <source>
        <strain evidence="3 4">DSM 22335</strain>
    </source>
</reference>
<evidence type="ECO:0000259" key="2">
    <source>
        <dbReference type="Pfam" id="PF13354"/>
    </source>
</evidence>
<keyword evidence="4" id="KW-1185">Reference proteome</keyword>
<sequence>MFKKIASVIAALLCLYSINAQVKTDPWLAELISSKASPLLQHILQHSDSFQYQLIYTEINRDSRNVPHFKNHYLNVDRNRYFNPASTVKLPTAVAALEKMNTLASKGIDKYSPMLTDSAFNGQTSVKEDKTAENGLPSVAQYIRKIFLVSDNDAYNRLYEFNGQEWENESLWKKGYKDVRITRRFVTATEEENRHTNPIRFMKDGNVMYAQPPAYSNLTFDFSKSILVGNAHYNRDDSLIKAPMDFTRHNNLPLEDLQQILQSVLFPQSVPAKKRFKLTEADYRFLYQYMSEYPSESRYPSYDTATYFDSYTKFFFFKSGKQAIPSYIRSFNKTGWSYGFLTDACYIVDFKNNVEFMLSGVIYTNRDGVLNDDKYEYNELGYPYFKETGRILYEYELNRKRTNQPDLSQWKFNY</sequence>
<dbReference type="InterPro" id="IPR012338">
    <property type="entry name" value="Beta-lactam/transpept-like"/>
</dbReference>
<dbReference type="EMBL" id="FUWH01000008">
    <property type="protein sequence ID" value="SKA02263.1"/>
    <property type="molecule type" value="Genomic_DNA"/>
</dbReference>
<evidence type="ECO:0000313" key="4">
    <source>
        <dbReference type="Proteomes" id="UP000190888"/>
    </source>
</evidence>
<dbReference type="AlphaFoldDB" id="A0A1T4QEN5"/>